<sequence>MRIPLASFLHTAGAAAAGDRERLGGRDGVAGAGMEQRCHDVTSPRGVFPTGRSIKALPAAGSGAARRCEAEVSDPGARKPSERCHPATCRWILPALLLLLAELACDAQPTYQWRDAVTSERITCQQCPPGTFVAQHCSRDRPTACEPCPDLHYTQYWNYLERCRYCNVICGEKQVEVQQCNATHNRACQCQQGYYSNMELCIRHSECPPGSGVLKPGTPFEDTQCHDCPYGFFSSSSGTNPCQPHQDCEKQGKVTNVQGNKYHDTLCTSCRLGRGNSTEGSAAEDDDCEQAMIDFVVYQNIPVKKLKRLQQILERSPKKQTAWTKAAIQEKFRAFLTHKKEEDSEVTKELLDALRVVKLHSIEEKVRKRFQLP</sequence>
<dbReference type="Proteomes" id="UP000276834">
    <property type="component" value="Unassembled WGS sequence"/>
</dbReference>
<evidence type="ECO:0000256" key="7">
    <source>
        <dbReference type="ARBA" id="ARBA00023180"/>
    </source>
</evidence>
<dbReference type="GO" id="GO:0005576">
    <property type="term" value="C:extracellular region"/>
    <property type="evidence" value="ECO:0007669"/>
    <property type="project" value="UniProtKB-SubCell"/>
</dbReference>
<dbReference type="PROSITE" id="PS50050">
    <property type="entry name" value="TNFR_NGFR_2"/>
    <property type="match status" value="2"/>
</dbReference>
<evidence type="ECO:0000256" key="6">
    <source>
        <dbReference type="ARBA" id="ARBA00023157"/>
    </source>
</evidence>
<feature type="repeat" description="TNFR-Cys" evidence="8">
    <location>
        <begin position="147"/>
        <end position="188"/>
    </location>
</feature>
<comment type="subcellular location">
    <subcellularLocation>
        <location evidence="1">Secreted</location>
    </subcellularLocation>
</comment>
<evidence type="ECO:0000259" key="9">
    <source>
        <dbReference type="PROSITE" id="PS50050"/>
    </source>
</evidence>
<keyword evidence="7" id="KW-0325">Glycoprotein</keyword>
<dbReference type="CDD" id="cd10575">
    <property type="entry name" value="TNFRSF6B"/>
    <property type="match status" value="1"/>
</dbReference>
<reference evidence="10 11" key="1">
    <citation type="journal article" date="2018" name="Proc. R. Soc. B">
        <title>A non-coding region near Follistatin controls head colour polymorphism in the Gouldian finch.</title>
        <authorList>
            <person name="Toomey M.B."/>
            <person name="Marques C.I."/>
            <person name="Andrade P."/>
            <person name="Araujo P.M."/>
            <person name="Sabatino S."/>
            <person name="Gazda M.A."/>
            <person name="Afonso S."/>
            <person name="Lopes R.J."/>
            <person name="Corbo J.C."/>
            <person name="Carneiro M."/>
        </authorList>
    </citation>
    <scope>NUCLEOTIDE SEQUENCE [LARGE SCALE GENOMIC DNA]</scope>
    <source>
        <strain evidence="10">Red01</strain>
        <tissue evidence="10">Muscle</tissue>
    </source>
</reference>
<dbReference type="PANTHER" id="PTHR23097">
    <property type="entry name" value="TUMOR NECROSIS FACTOR RECEPTOR SUPERFAMILY MEMBER"/>
    <property type="match status" value="1"/>
</dbReference>
<keyword evidence="4" id="KW-0732">Signal</keyword>
<evidence type="ECO:0000313" key="11">
    <source>
        <dbReference type="Proteomes" id="UP000276834"/>
    </source>
</evidence>
<comment type="caution">
    <text evidence="10">The sequence shown here is derived from an EMBL/GenBank/DDBJ whole genome shotgun (WGS) entry which is preliminary data.</text>
</comment>
<feature type="domain" description="TNFR-Cys" evidence="9">
    <location>
        <begin position="189"/>
        <end position="225"/>
    </location>
</feature>
<evidence type="ECO:0000256" key="5">
    <source>
        <dbReference type="ARBA" id="ARBA00022737"/>
    </source>
</evidence>
<keyword evidence="5" id="KW-0677">Repeat</keyword>
<dbReference type="EMBL" id="QUSF01000037">
    <property type="protein sequence ID" value="RLV98897.1"/>
    <property type="molecule type" value="Genomic_DNA"/>
</dbReference>
<feature type="disulfide bond" evidence="8">
    <location>
        <begin position="207"/>
        <end position="225"/>
    </location>
</feature>
<dbReference type="SMART" id="SM00208">
    <property type="entry name" value="TNFR"/>
    <property type="match status" value="4"/>
</dbReference>
<keyword evidence="2" id="KW-0964">Secreted</keyword>
<dbReference type="InterPro" id="IPR001368">
    <property type="entry name" value="TNFR/NGFR_Cys_rich_reg"/>
</dbReference>
<comment type="caution">
    <text evidence="8">Lacks conserved residue(s) required for the propagation of feature annotation.</text>
</comment>
<feature type="repeat" description="TNFR-Cys" evidence="8">
    <location>
        <begin position="189"/>
        <end position="225"/>
    </location>
</feature>
<accession>A0A3L8S9P1</accession>
<dbReference type="AlphaFoldDB" id="A0A3L8S9P1"/>
<dbReference type="Gene3D" id="2.10.50.10">
    <property type="entry name" value="Tumor Necrosis Factor Receptor, subunit A, domain 2"/>
    <property type="match status" value="3"/>
</dbReference>
<dbReference type="InterPro" id="IPR034023">
    <property type="entry name" value="TNFRSF6B_N"/>
</dbReference>
<dbReference type="SUPFAM" id="SSF57586">
    <property type="entry name" value="TNF receptor-like"/>
    <property type="match status" value="2"/>
</dbReference>
<name>A0A3L8S9P1_CHLGU</name>
<feature type="disulfide bond" evidence="8">
    <location>
        <begin position="148"/>
        <end position="163"/>
    </location>
</feature>
<evidence type="ECO:0000256" key="8">
    <source>
        <dbReference type="PROSITE-ProRule" id="PRU00206"/>
    </source>
</evidence>
<dbReference type="PANTHER" id="PTHR23097:SF116">
    <property type="entry name" value="TUMOR NECROSIS FACTOR RECEPTOR SUPERFAMILY MEMBER 6B"/>
    <property type="match status" value="1"/>
</dbReference>
<dbReference type="GO" id="GO:0006915">
    <property type="term" value="P:apoptotic process"/>
    <property type="evidence" value="ECO:0007669"/>
    <property type="project" value="UniProtKB-KW"/>
</dbReference>
<dbReference type="InterPro" id="IPR052459">
    <property type="entry name" value="TNFRSF_decoy_receptor"/>
</dbReference>
<dbReference type="OrthoDB" id="9990004at2759"/>
<keyword evidence="3" id="KW-0053">Apoptosis</keyword>
<organism evidence="10 11">
    <name type="scientific">Chloebia gouldiae</name>
    <name type="common">Gouldian finch</name>
    <name type="synonym">Erythrura gouldiae</name>
    <dbReference type="NCBI Taxonomy" id="44316"/>
    <lineage>
        <taxon>Eukaryota</taxon>
        <taxon>Metazoa</taxon>
        <taxon>Chordata</taxon>
        <taxon>Craniata</taxon>
        <taxon>Vertebrata</taxon>
        <taxon>Euteleostomi</taxon>
        <taxon>Archelosauria</taxon>
        <taxon>Archosauria</taxon>
        <taxon>Dinosauria</taxon>
        <taxon>Saurischia</taxon>
        <taxon>Theropoda</taxon>
        <taxon>Coelurosauria</taxon>
        <taxon>Aves</taxon>
        <taxon>Neognathae</taxon>
        <taxon>Neoaves</taxon>
        <taxon>Telluraves</taxon>
        <taxon>Australaves</taxon>
        <taxon>Passeriformes</taxon>
        <taxon>Passeroidea</taxon>
        <taxon>Passeridae</taxon>
        <taxon>Chloebia</taxon>
    </lineage>
</organism>
<keyword evidence="6 8" id="KW-1015">Disulfide bond</keyword>
<proteinExistence type="predicted"/>
<dbReference type="Pfam" id="PF00020">
    <property type="entry name" value="TNFR_c6"/>
    <property type="match status" value="2"/>
</dbReference>
<evidence type="ECO:0000313" key="10">
    <source>
        <dbReference type="EMBL" id="RLV98897.1"/>
    </source>
</evidence>
<evidence type="ECO:0000256" key="2">
    <source>
        <dbReference type="ARBA" id="ARBA00022525"/>
    </source>
</evidence>
<feature type="domain" description="TNFR-Cys" evidence="9">
    <location>
        <begin position="147"/>
        <end position="188"/>
    </location>
</feature>
<gene>
    <name evidence="10" type="ORF">DV515_00010503</name>
</gene>
<keyword evidence="11" id="KW-1185">Reference proteome</keyword>
<evidence type="ECO:0000256" key="4">
    <source>
        <dbReference type="ARBA" id="ARBA00022729"/>
    </source>
</evidence>
<evidence type="ECO:0000256" key="3">
    <source>
        <dbReference type="ARBA" id="ARBA00022703"/>
    </source>
</evidence>
<protein>
    <recommendedName>
        <fullName evidence="9">TNFR-Cys domain-containing protein</fullName>
    </recommendedName>
</protein>
<evidence type="ECO:0000256" key="1">
    <source>
        <dbReference type="ARBA" id="ARBA00004613"/>
    </source>
</evidence>
<feature type="disulfide bond" evidence="8">
    <location>
        <begin position="170"/>
        <end position="188"/>
    </location>
</feature>